<organism evidence="1 2">
    <name type="scientific">Araneus ventricosus</name>
    <name type="common">Orbweaver spider</name>
    <name type="synonym">Epeira ventricosa</name>
    <dbReference type="NCBI Taxonomy" id="182803"/>
    <lineage>
        <taxon>Eukaryota</taxon>
        <taxon>Metazoa</taxon>
        <taxon>Ecdysozoa</taxon>
        <taxon>Arthropoda</taxon>
        <taxon>Chelicerata</taxon>
        <taxon>Arachnida</taxon>
        <taxon>Araneae</taxon>
        <taxon>Araneomorphae</taxon>
        <taxon>Entelegynae</taxon>
        <taxon>Araneoidea</taxon>
        <taxon>Araneidae</taxon>
        <taxon>Araneus</taxon>
    </lineage>
</organism>
<dbReference type="Proteomes" id="UP000499080">
    <property type="component" value="Unassembled WGS sequence"/>
</dbReference>
<dbReference type="EMBL" id="BGPR01005806">
    <property type="protein sequence ID" value="GBN13579.1"/>
    <property type="molecule type" value="Genomic_DNA"/>
</dbReference>
<dbReference type="AlphaFoldDB" id="A0A4Y2LGI7"/>
<name>A0A4Y2LGI7_ARAVE</name>
<gene>
    <name evidence="1" type="ORF">AVEN_120592_1</name>
</gene>
<evidence type="ECO:0000313" key="2">
    <source>
        <dbReference type="Proteomes" id="UP000499080"/>
    </source>
</evidence>
<proteinExistence type="predicted"/>
<protein>
    <submittedName>
        <fullName evidence="1">Uncharacterized protein</fullName>
    </submittedName>
</protein>
<reference evidence="1 2" key="1">
    <citation type="journal article" date="2019" name="Sci. Rep.">
        <title>Orb-weaving spider Araneus ventricosus genome elucidates the spidroin gene catalogue.</title>
        <authorList>
            <person name="Kono N."/>
            <person name="Nakamura H."/>
            <person name="Ohtoshi R."/>
            <person name="Moran D.A.P."/>
            <person name="Shinohara A."/>
            <person name="Yoshida Y."/>
            <person name="Fujiwara M."/>
            <person name="Mori M."/>
            <person name="Tomita M."/>
            <person name="Arakawa K."/>
        </authorList>
    </citation>
    <scope>NUCLEOTIDE SEQUENCE [LARGE SCALE GENOMIC DNA]</scope>
</reference>
<keyword evidence="2" id="KW-1185">Reference proteome</keyword>
<sequence>MILLAGLFGDRPRDFELWDLLMTTCATGLLPTFGQATCRYPAHKYRRCMAGYGRALTVTLGHRTLQSIIFGIDTALEMVLPLIKAGLEREYWNRDQLVDLGVSVRSQNDAVEPGMSQSQLIQAKKANMSKSTFKIMLISIFNTQGIVEEMFESRGHKFNQQFHRAVLQRL</sequence>
<accession>A0A4Y2LGI7</accession>
<evidence type="ECO:0000313" key="1">
    <source>
        <dbReference type="EMBL" id="GBN13579.1"/>
    </source>
</evidence>
<comment type="caution">
    <text evidence="1">The sequence shown here is derived from an EMBL/GenBank/DDBJ whole genome shotgun (WGS) entry which is preliminary data.</text>
</comment>